<proteinExistence type="predicted"/>
<keyword evidence="1" id="KW-0472">Membrane</keyword>
<keyword evidence="3" id="KW-1185">Reference proteome</keyword>
<protein>
    <submittedName>
        <fullName evidence="2">Uncharacterized protein</fullName>
    </submittedName>
</protein>
<evidence type="ECO:0000313" key="2">
    <source>
        <dbReference type="EMBL" id="MDP9800838.1"/>
    </source>
</evidence>
<keyword evidence="1" id="KW-1133">Transmembrane helix</keyword>
<name>A0ABT9NBE0_9ACTO</name>
<evidence type="ECO:0000256" key="1">
    <source>
        <dbReference type="SAM" id="Phobius"/>
    </source>
</evidence>
<keyword evidence="1" id="KW-0812">Transmembrane</keyword>
<sequence length="65" mass="7485">MSKNEKRDEFFGFLWGVLVFKVIDGIVAGFSPFDAKLWYHLPTWGYAAISSMILTLATVYYKTKD</sequence>
<feature type="transmembrane region" description="Helical" evidence="1">
    <location>
        <begin position="43"/>
        <end position="61"/>
    </location>
</feature>
<accession>A0ABT9NBE0</accession>
<comment type="caution">
    <text evidence="2">The sequence shown here is derived from an EMBL/GenBank/DDBJ whole genome shotgun (WGS) entry which is preliminary data.</text>
</comment>
<reference evidence="2 3" key="1">
    <citation type="submission" date="2023-07" db="EMBL/GenBank/DDBJ databases">
        <title>Sequencing the genomes of 1000 actinobacteria strains.</title>
        <authorList>
            <person name="Klenk H.-P."/>
        </authorList>
    </citation>
    <scope>NUCLEOTIDE SEQUENCE [LARGE SCALE GENOMIC DNA]</scope>
    <source>
        <strain evidence="2 3">DSM 102162</strain>
    </source>
</reference>
<organism evidence="2 3">
    <name type="scientific">Arcanobacterium wilhelmae</name>
    <dbReference type="NCBI Taxonomy" id="1803177"/>
    <lineage>
        <taxon>Bacteria</taxon>
        <taxon>Bacillati</taxon>
        <taxon>Actinomycetota</taxon>
        <taxon>Actinomycetes</taxon>
        <taxon>Actinomycetales</taxon>
        <taxon>Actinomycetaceae</taxon>
        <taxon>Arcanobacterium</taxon>
    </lineage>
</organism>
<dbReference type="Proteomes" id="UP001235966">
    <property type="component" value="Unassembled WGS sequence"/>
</dbReference>
<dbReference type="RefSeq" id="WP_278058338.1">
    <property type="nucleotide sequence ID" value="NZ_CP121247.1"/>
</dbReference>
<gene>
    <name evidence="2" type="ORF">J2S49_000914</name>
</gene>
<evidence type="ECO:0000313" key="3">
    <source>
        <dbReference type="Proteomes" id="UP001235966"/>
    </source>
</evidence>
<dbReference type="EMBL" id="JAUSQW010000001">
    <property type="protein sequence ID" value="MDP9800838.1"/>
    <property type="molecule type" value="Genomic_DNA"/>
</dbReference>
<feature type="transmembrane region" description="Helical" evidence="1">
    <location>
        <begin position="12"/>
        <end position="31"/>
    </location>
</feature>